<sequence>MAALAASRSRAAWRGEAAGVADGCGVGAEPPQPATAVTNATPVRTPNRQLVAWPPRDTFRTRGGKVRTIFEKRGRERTNIIVNDPSTGWWDRLSRAFGAASILVRSSSAPAGHMADGAVPCNGTVSGERNAIREERRRTWP</sequence>
<comment type="caution">
    <text evidence="2">The sequence shown here is derived from an EMBL/GenBank/DDBJ whole genome shotgun (WGS) entry which is preliminary data.</text>
</comment>
<accession>A0ABN2K4T1</accession>
<feature type="compositionally biased region" description="Basic and acidic residues" evidence="1">
    <location>
        <begin position="130"/>
        <end position="141"/>
    </location>
</feature>
<evidence type="ECO:0000256" key="1">
    <source>
        <dbReference type="SAM" id="MobiDB-lite"/>
    </source>
</evidence>
<organism evidence="2 3">
    <name type="scientific">Luedemannella helvata</name>
    <dbReference type="NCBI Taxonomy" id="349315"/>
    <lineage>
        <taxon>Bacteria</taxon>
        <taxon>Bacillati</taxon>
        <taxon>Actinomycetota</taxon>
        <taxon>Actinomycetes</taxon>
        <taxon>Micromonosporales</taxon>
        <taxon>Micromonosporaceae</taxon>
        <taxon>Luedemannella</taxon>
    </lineage>
</organism>
<feature type="region of interest" description="Disordered" evidence="1">
    <location>
        <begin position="24"/>
        <end position="43"/>
    </location>
</feature>
<proteinExistence type="predicted"/>
<evidence type="ECO:0000313" key="3">
    <source>
        <dbReference type="Proteomes" id="UP001500655"/>
    </source>
</evidence>
<keyword evidence="3" id="KW-1185">Reference proteome</keyword>
<gene>
    <name evidence="2" type="ORF">GCM10009681_19540</name>
</gene>
<dbReference type="Proteomes" id="UP001500655">
    <property type="component" value="Unassembled WGS sequence"/>
</dbReference>
<protein>
    <submittedName>
        <fullName evidence="2">Uncharacterized protein</fullName>
    </submittedName>
</protein>
<reference evidence="2 3" key="1">
    <citation type="journal article" date="2019" name="Int. J. Syst. Evol. Microbiol.">
        <title>The Global Catalogue of Microorganisms (GCM) 10K type strain sequencing project: providing services to taxonomists for standard genome sequencing and annotation.</title>
        <authorList>
            <consortium name="The Broad Institute Genomics Platform"/>
            <consortium name="The Broad Institute Genome Sequencing Center for Infectious Disease"/>
            <person name="Wu L."/>
            <person name="Ma J."/>
        </authorList>
    </citation>
    <scope>NUCLEOTIDE SEQUENCE [LARGE SCALE GENOMIC DNA]</scope>
    <source>
        <strain evidence="2 3">JCM 13249</strain>
    </source>
</reference>
<dbReference type="EMBL" id="BAAALS010000007">
    <property type="protein sequence ID" value="GAA1748378.1"/>
    <property type="molecule type" value="Genomic_DNA"/>
</dbReference>
<name>A0ABN2K4T1_9ACTN</name>
<evidence type="ECO:0000313" key="2">
    <source>
        <dbReference type="EMBL" id="GAA1748378.1"/>
    </source>
</evidence>
<feature type="region of interest" description="Disordered" evidence="1">
    <location>
        <begin position="120"/>
        <end position="141"/>
    </location>
</feature>